<evidence type="ECO:0000259" key="6">
    <source>
        <dbReference type="Pfam" id="PF17871"/>
    </source>
</evidence>
<sequence>MLRGRKANLEAHHGVRISDNAIVSAVVQSDRYISDRFLPDKALDLIDEAAASIRLQQESKPEHLEKIDRSIIISRIELESLRNEQDPASMERRKKLEKKIEEEQKQSDLLTKKWQEERDRLRTTKEKKQQLVQLEKQLEEAFRKADYQTASRLQYKTIPDLKKEIEQISTGFTMISDSVLEADISRIISRRTGIPLENLLIGEKRNC</sequence>
<dbReference type="Pfam" id="PF17871">
    <property type="entry name" value="AAA_lid_9"/>
    <property type="match status" value="1"/>
</dbReference>
<evidence type="ECO:0000256" key="3">
    <source>
        <dbReference type="ARBA" id="ARBA00022741"/>
    </source>
</evidence>
<dbReference type="PANTHER" id="PTHR11638">
    <property type="entry name" value="ATP-DEPENDENT CLP PROTEASE"/>
    <property type="match status" value="1"/>
</dbReference>
<dbReference type="AlphaFoldDB" id="A0A6A5C6D1"/>
<evidence type="ECO:0000256" key="5">
    <source>
        <dbReference type="SAM" id="Coils"/>
    </source>
</evidence>
<dbReference type="EMBL" id="VFQX01000014">
    <property type="protein sequence ID" value="KAF0981380.1"/>
    <property type="molecule type" value="Genomic_DNA"/>
</dbReference>
<dbReference type="VEuPathDB" id="AmoebaDB:NF0046080"/>
<dbReference type="GeneID" id="68119705"/>
<dbReference type="InterPro" id="IPR041546">
    <property type="entry name" value="ClpA/ClpB_AAA_lid"/>
</dbReference>
<dbReference type="RefSeq" id="XP_044566093.1">
    <property type="nucleotide sequence ID" value="XM_044703015.1"/>
</dbReference>
<dbReference type="InterPro" id="IPR027417">
    <property type="entry name" value="P-loop_NTPase"/>
</dbReference>
<accession>A0A6A5C6D1</accession>
<dbReference type="VEuPathDB" id="AmoebaDB:FDP41_012490"/>
<keyword evidence="4" id="KW-0067">ATP-binding</keyword>
<organism evidence="7 8">
    <name type="scientific">Naegleria fowleri</name>
    <name type="common">Brain eating amoeba</name>
    <dbReference type="NCBI Taxonomy" id="5763"/>
    <lineage>
        <taxon>Eukaryota</taxon>
        <taxon>Discoba</taxon>
        <taxon>Heterolobosea</taxon>
        <taxon>Tetramitia</taxon>
        <taxon>Eutetramitia</taxon>
        <taxon>Vahlkampfiidae</taxon>
        <taxon>Naegleria</taxon>
    </lineage>
</organism>
<keyword evidence="3" id="KW-0547">Nucleotide-binding</keyword>
<comment type="similarity">
    <text evidence="1">Belongs to the ClpA/ClpB family.</text>
</comment>
<dbReference type="Gene3D" id="3.40.50.300">
    <property type="entry name" value="P-loop containing nucleotide triphosphate hydrolases"/>
    <property type="match status" value="1"/>
</dbReference>
<keyword evidence="8" id="KW-1185">Reference proteome</keyword>
<name>A0A6A5C6D1_NAEFO</name>
<dbReference type="GO" id="GO:0005524">
    <property type="term" value="F:ATP binding"/>
    <property type="evidence" value="ECO:0007669"/>
    <property type="project" value="UniProtKB-KW"/>
</dbReference>
<evidence type="ECO:0000256" key="1">
    <source>
        <dbReference type="ARBA" id="ARBA00008675"/>
    </source>
</evidence>
<evidence type="ECO:0000256" key="4">
    <source>
        <dbReference type="ARBA" id="ARBA00022840"/>
    </source>
</evidence>
<dbReference type="FunFam" id="3.40.50.300:FF:000120">
    <property type="entry name" value="ATP-dependent chaperone ClpB"/>
    <property type="match status" value="1"/>
</dbReference>
<dbReference type="GO" id="GO:0005737">
    <property type="term" value="C:cytoplasm"/>
    <property type="evidence" value="ECO:0007669"/>
    <property type="project" value="TreeGrafter"/>
</dbReference>
<dbReference type="PANTHER" id="PTHR11638:SF176">
    <property type="entry name" value="HEAT SHOCK PROTEIN 78, MITOCHONDRIAL"/>
    <property type="match status" value="1"/>
</dbReference>
<dbReference type="OrthoDB" id="47330at2759"/>
<evidence type="ECO:0000313" key="8">
    <source>
        <dbReference type="Proteomes" id="UP000444721"/>
    </source>
</evidence>
<evidence type="ECO:0000313" key="7">
    <source>
        <dbReference type="EMBL" id="KAF0981380.1"/>
    </source>
</evidence>
<protein>
    <recommendedName>
        <fullName evidence="6">ClpA/ClpB AAA lid domain-containing protein</fullName>
    </recommendedName>
</protein>
<dbReference type="GO" id="GO:0016887">
    <property type="term" value="F:ATP hydrolysis activity"/>
    <property type="evidence" value="ECO:0007669"/>
    <property type="project" value="TreeGrafter"/>
</dbReference>
<proteinExistence type="inferred from homology"/>
<feature type="domain" description="ClpA/ClpB AAA lid" evidence="6">
    <location>
        <begin position="1"/>
        <end position="96"/>
    </location>
</feature>
<dbReference type="SUPFAM" id="SSF52540">
    <property type="entry name" value="P-loop containing nucleoside triphosphate hydrolases"/>
    <property type="match status" value="1"/>
</dbReference>
<dbReference type="VEuPathDB" id="AmoebaDB:NfTy_038640"/>
<reference evidence="7 8" key="1">
    <citation type="journal article" date="2019" name="Sci. Rep.">
        <title>Nanopore sequencing improves the draft genome of the human pathogenic amoeba Naegleria fowleri.</title>
        <authorList>
            <person name="Liechti N."/>
            <person name="Schurch N."/>
            <person name="Bruggmann R."/>
            <person name="Wittwer M."/>
        </authorList>
    </citation>
    <scope>NUCLEOTIDE SEQUENCE [LARGE SCALE GENOMIC DNA]</scope>
    <source>
        <strain evidence="7 8">ATCC 30894</strain>
    </source>
</reference>
<keyword evidence="2" id="KW-0677">Repeat</keyword>
<comment type="caution">
    <text evidence="7">The sequence shown here is derived from an EMBL/GenBank/DDBJ whole genome shotgun (WGS) entry which is preliminary data.</text>
</comment>
<gene>
    <name evidence="7" type="ORF">FDP41_012490</name>
</gene>
<dbReference type="GO" id="GO:0034605">
    <property type="term" value="P:cellular response to heat"/>
    <property type="evidence" value="ECO:0007669"/>
    <property type="project" value="TreeGrafter"/>
</dbReference>
<feature type="coiled-coil region" evidence="5">
    <location>
        <begin position="93"/>
        <end position="144"/>
    </location>
</feature>
<dbReference type="Proteomes" id="UP000444721">
    <property type="component" value="Unassembled WGS sequence"/>
</dbReference>
<dbReference type="InterPro" id="IPR050130">
    <property type="entry name" value="ClpA_ClpB"/>
</dbReference>
<keyword evidence="5" id="KW-0175">Coiled coil</keyword>
<evidence type="ECO:0000256" key="2">
    <source>
        <dbReference type="ARBA" id="ARBA00022737"/>
    </source>
</evidence>